<dbReference type="Gene3D" id="3.30.2010.10">
    <property type="entry name" value="Metalloproteases ('zincins'), catalytic domain"/>
    <property type="match status" value="1"/>
</dbReference>
<dbReference type="Proteomes" id="UP000248857">
    <property type="component" value="Unassembled WGS sequence"/>
</dbReference>
<evidence type="ECO:0008006" key="4">
    <source>
        <dbReference type="Google" id="ProtNLM"/>
    </source>
</evidence>
<dbReference type="PANTHER" id="PTHR34978:SF3">
    <property type="entry name" value="SLR0241 PROTEIN"/>
    <property type="match status" value="1"/>
</dbReference>
<dbReference type="EMBL" id="PQWO01000017">
    <property type="protein sequence ID" value="PZD71441.1"/>
    <property type="molecule type" value="Genomic_DNA"/>
</dbReference>
<evidence type="ECO:0000313" key="2">
    <source>
        <dbReference type="EMBL" id="PZD71441.1"/>
    </source>
</evidence>
<dbReference type="RefSeq" id="WP_110988093.1">
    <property type="nucleotide sequence ID" value="NZ_CAWNWM010000017.1"/>
</dbReference>
<comment type="caution">
    <text evidence="2">The sequence shown here is derived from an EMBL/GenBank/DDBJ whole genome shotgun (WGS) entry which is preliminary data.</text>
</comment>
<keyword evidence="1" id="KW-1133">Transmembrane helix</keyword>
<keyword evidence="1" id="KW-0812">Transmembrane</keyword>
<gene>
    <name evidence="2" type="ORF">C1752_06407</name>
</gene>
<proteinExistence type="predicted"/>
<accession>A0A2W1JQD5</accession>
<feature type="transmembrane region" description="Helical" evidence="1">
    <location>
        <begin position="66"/>
        <end position="87"/>
    </location>
</feature>
<dbReference type="CDD" id="cd07326">
    <property type="entry name" value="M56_BlaR1_MecR1_like"/>
    <property type="match status" value="1"/>
</dbReference>
<evidence type="ECO:0000313" key="3">
    <source>
        <dbReference type="Proteomes" id="UP000248857"/>
    </source>
</evidence>
<organism evidence="2 3">
    <name type="scientific">Acaryochloris thomasi RCC1774</name>
    <dbReference type="NCBI Taxonomy" id="1764569"/>
    <lineage>
        <taxon>Bacteria</taxon>
        <taxon>Bacillati</taxon>
        <taxon>Cyanobacteriota</taxon>
        <taxon>Cyanophyceae</taxon>
        <taxon>Acaryochloridales</taxon>
        <taxon>Acaryochloridaceae</taxon>
        <taxon>Acaryochloris</taxon>
        <taxon>Acaryochloris thomasi</taxon>
    </lineage>
</organism>
<dbReference type="PANTHER" id="PTHR34978">
    <property type="entry name" value="POSSIBLE SENSOR-TRANSDUCER PROTEIN BLAR"/>
    <property type="match status" value="1"/>
</dbReference>
<keyword evidence="3" id="KW-1185">Reference proteome</keyword>
<evidence type="ECO:0000256" key="1">
    <source>
        <dbReference type="SAM" id="Phobius"/>
    </source>
</evidence>
<protein>
    <recommendedName>
        <fullName evidence="4">Protease HtpX</fullName>
    </recommendedName>
</protein>
<dbReference type="InterPro" id="IPR052173">
    <property type="entry name" value="Beta-lactam_resp_regulator"/>
</dbReference>
<keyword evidence="1" id="KW-0472">Membrane</keyword>
<sequence length="278" mass="31885">MHVLLILSALVLAYGLRLNWPLAAVDTHQWQQALVRFLVPPLLLLMTAISILLMGPQGQMIWGHTGWTSTLLAASFLVILLIAGLRYTHRAWQTLHQLNHYPCIKLHNQTGRYLNTSTPFIARMGFWKSELVFSQGLLDTFTPEQIAAILVHEQAHQHYRDTFWFFWLGWIHQWTRWLPEAEAIWQELLILRELRADRWAAQRVDGLLLAESLMLMVQSPLWSDALCASFSPAAPQSRIEERIDALLAAPEETAGPSARSWSWILLALLPLLTVPFHH</sequence>
<dbReference type="AlphaFoldDB" id="A0A2W1JQD5"/>
<feature type="transmembrane region" description="Helical" evidence="1">
    <location>
        <begin position="33"/>
        <end position="54"/>
    </location>
</feature>
<name>A0A2W1JQD5_9CYAN</name>
<reference evidence="2 3" key="1">
    <citation type="journal article" date="2018" name="Sci. Rep.">
        <title>A novel species of the marine cyanobacterium Acaryochloris with a unique pigment content and lifestyle.</title>
        <authorList>
            <person name="Partensky F."/>
            <person name="Six C."/>
            <person name="Ratin M."/>
            <person name="Garczarek L."/>
            <person name="Vaulot D."/>
            <person name="Probert I."/>
            <person name="Calteau A."/>
            <person name="Gourvil P."/>
            <person name="Marie D."/>
            <person name="Grebert T."/>
            <person name="Bouchier C."/>
            <person name="Le Panse S."/>
            <person name="Gachenot M."/>
            <person name="Rodriguez F."/>
            <person name="Garrido J.L."/>
        </authorList>
    </citation>
    <scope>NUCLEOTIDE SEQUENCE [LARGE SCALE GENOMIC DNA]</scope>
    <source>
        <strain evidence="2 3">RCC1774</strain>
    </source>
</reference>
<dbReference type="OrthoDB" id="462286at2"/>